<organism evidence="1 2">
    <name type="scientific">Pseudonocardia eucalypti</name>
    <dbReference type="NCBI Taxonomy" id="648755"/>
    <lineage>
        <taxon>Bacteria</taxon>
        <taxon>Bacillati</taxon>
        <taxon>Actinomycetota</taxon>
        <taxon>Actinomycetes</taxon>
        <taxon>Pseudonocardiales</taxon>
        <taxon>Pseudonocardiaceae</taxon>
        <taxon>Pseudonocardia</taxon>
    </lineage>
</organism>
<gene>
    <name evidence="1" type="ORF">GCM10023321_84040</name>
</gene>
<protein>
    <submittedName>
        <fullName evidence="1">Uncharacterized protein</fullName>
    </submittedName>
</protein>
<evidence type="ECO:0000313" key="2">
    <source>
        <dbReference type="Proteomes" id="UP001428817"/>
    </source>
</evidence>
<name>A0ABP9RFD4_9PSEU</name>
<keyword evidence="2" id="KW-1185">Reference proteome</keyword>
<accession>A0ABP9RFD4</accession>
<reference evidence="2" key="1">
    <citation type="journal article" date="2019" name="Int. J. Syst. Evol. Microbiol.">
        <title>The Global Catalogue of Microorganisms (GCM) 10K type strain sequencing project: providing services to taxonomists for standard genome sequencing and annotation.</title>
        <authorList>
            <consortium name="The Broad Institute Genomics Platform"/>
            <consortium name="The Broad Institute Genome Sequencing Center for Infectious Disease"/>
            <person name="Wu L."/>
            <person name="Ma J."/>
        </authorList>
    </citation>
    <scope>NUCLEOTIDE SEQUENCE [LARGE SCALE GENOMIC DNA]</scope>
    <source>
        <strain evidence="2">JCM 18303</strain>
    </source>
</reference>
<dbReference type="EMBL" id="BAABJP010000068">
    <property type="protein sequence ID" value="GAA5176214.1"/>
    <property type="molecule type" value="Genomic_DNA"/>
</dbReference>
<proteinExistence type="predicted"/>
<sequence>MITARDDLFHPRSDDPYWNESAWFGFRIPERLISGWVYFYHRPNMNYTVAGTALWDPTGEHEWDCLYYDWGETVALEPGAEMFDFRSANGLTVRCLEPLRSFELSYANDGCKLDLRWDSFMPSHTDGSARENTPSCRSLEDPH</sequence>
<comment type="caution">
    <text evidence="1">The sequence shown here is derived from an EMBL/GenBank/DDBJ whole genome shotgun (WGS) entry which is preliminary data.</text>
</comment>
<dbReference type="Proteomes" id="UP001428817">
    <property type="component" value="Unassembled WGS sequence"/>
</dbReference>
<evidence type="ECO:0000313" key="1">
    <source>
        <dbReference type="EMBL" id="GAA5176214.1"/>
    </source>
</evidence>
<dbReference type="RefSeq" id="WP_185065714.1">
    <property type="nucleotide sequence ID" value="NZ_BAABJP010000068.1"/>
</dbReference>